<dbReference type="GO" id="GO:0001228">
    <property type="term" value="F:DNA-binding transcription activator activity, RNA polymerase II-specific"/>
    <property type="evidence" value="ECO:0007669"/>
    <property type="project" value="TreeGrafter"/>
</dbReference>
<dbReference type="PANTHER" id="PTHR10270">
    <property type="entry name" value="SOX TRANSCRIPTION FACTOR"/>
    <property type="match status" value="1"/>
</dbReference>
<dbReference type="Pfam" id="PF00505">
    <property type="entry name" value="HMG_box"/>
    <property type="match status" value="1"/>
</dbReference>
<feature type="region of interest" description="Disordered" evidence="5">
    <location>
        <begin position="17"/>
        <end position="173"/>
    </location>
</feature>
<feature type="domain" description="HMG box" evidence="6">
    <location>
        <begin position="336"/>
        <end position="404"/>
    </location>
</feature>
<feature type="compositionally biased region" description="Low complexity" evidence="5">
    <location>
        <begin position="642"/>
        <end position="656"/>
    </location>
</feature>
<dbReference type="SUPFAM" id="SSF47095">
    <property type="entry name" value="HMG-box"/>
    <property type="match status" value="1"/>
</dbReference>
<feature type="compositionally biased region" description="Low complexity" evidence="5">
    <location>
        <begin position="127"/>
        <end position="143"/>
    </location>
</feature>
<dbReference type="GO" id="GO:0005634">
    <property type="term" value="C:nucleus"/>
    <property type="evidence" value="ECO:0007669"/>
    <property type="project" value="UniProtKB-UniRule"/>
</dbReference>
<evidence type="ECO:0000256" key="5">
    <source>
        <dbReference type="SAM" id="MobiDB-lite"/>
    </source>
</evidence>
<feature type="compositionally biased region" description="Polar residues" evidence="5">
    <location>
        <begin position="115"/>
        <end position="125"/>
    </location>
</feature>
<name>A0A9W8LIY0_9FUNG</name>
<protein>
    <recommendedName>
        <fullName evidence="6">HMG box domain-containing protein</fullName>
    </recommendedName>
</protein>
<evidence type="ECO:0000313" key="7">
    <source>
        <dbReference type="EMBL" id="KAJ2783617.1"/>
    </source>
</evidence>
<dbReference type="FunFam" id="1.10.30.10:FF:000041">
    <property type="entry name" value="HMG box family protein"/>
    <property type="match status" value="1"/>
</dbReference>
<accession>A0A9W8LIY0</accession>
<feature type="region of interest" description="Disordered" evidence="5">
    <location>
        <begin position="276"/>
        <end position="296"/>
    </location>
</feature>
<dbReference type="GO" id="GO:0030154">
    <property type="term" value="P:cell differentiation"/>
    <property type="evidence" value="ECO:0007669"/>
    <property type="project" value="TreeGrafter"/>
</dbReference>
<keyword evidence="8" id="KW-1185">Reference proteome</keyword>
<dbReference type="SMART" id="SM00398">
    <property type="entry name" value="HMG"/>
    <property type="match status" value="1"/>
</dbReference>
<dbReference type="CDD" id="cd01389">
    <property type="entry name" value="HMG-box_ROX1-like"/>
    <property type="match status" value="1"/>
</dbReference>
<dbReference type="InterPro" id="IPR036910">
    <property type="entry name" value="HMG_box_dom_sf"/>
</dbReference>
<feature type="region of interest" description="Disordered" evidence="5">
    <location>
        <begin position="319"/>
        <end position="340"/>
    </location>
</feature>
<dbReference type="PROSITE" id="PS50118">
    <property type="entry name" value="HMG_BOX_2"/>
    <property type="match status" value="1"/>
</dbReference>
<reference evidence="7" key="1">
    <citation type="submission" date="2022-07" db="EMBL/GenBank/DDBJ databases">
        <title>Phylogenomic reconstructions and comparative analyses of Kickxellomycotina fungi.</title>
        <authorList>
            <person name="Reynolds N.K."/>
            <person name="Stajich J.E."/>
            <person name="Barry K."/>
            <person name="Grigoriev I.V."/>
            <person name="Crous P."/>
            <person name="Smith M.E."/>
        </authorList>
    </citation>
    <scope>NUCLEOTIDE SEQUENCE</scope>
    <source>
        <strain evidence="7">NBRC 105414</strain>
    </source>
</reference>
<dbReference type="Gene3D" id="1.10.30.10">
    <property type="entry name" value="High mobility group box domain"/>
    <property type="match status" value="1"/>
</dbReference>
<gene>
    <name evidence="7" type="ORF">H4R18_001596</name>
</gene>
<feature type="compositionally biased region" description="Basic residues" evidence="5">
    <location>
        <begin position="323"/>
        <end position="337"/>
    </location>
</feature>
<evidence type="ECO:0000256" key="4">
    <source>
        <dbReference type="PROSITE-ProRule" id="PRU00267"/>
    </source>
</evidence>
<dbReference type="GO" id="GO:0000978">
    <property type="term" value="F:RNA polymerase II cis-regulatory region sequence-specific DNA binding"/>
    <property type="evidence" value="ECO:0007669"/>
    <property type="project" value="TreeGrafter"/>
</dbReference>
<dbReference type="Proteomes" id="UP001140217">
    <property type="component" value="Unassembled WGS sequence"/>
</dbReference>
<keyword evidence="1" id="KW-0805">Transcription regulation</keyword>
<feature type="compositionally biased region" description="Low complexity" evidence="5">
    <location>
        <begin position="525"/>
        <end position="535"/>
    </location>
</feature>
<dbReference type="OrthoDB" id="6247875at2759"/>
<feature type="compositionally biased region" description="Low complexity" evidence="5">
    <location>
        <begin position="483"/>
        <end position="505"/>
    </location>
</feature>
<keyword evidence="2 4" id="KW-0238">DNA-binding</keyword>
<dbReference type="InterPro" id="IPR009071">
    <property type="entry name" value="HMG_box_dom"/>
</dbReference>
<organism evidence="7 8">
    <name type="scientific">Coemansia javaensis</name>
    <dbReference type="NCBI Taxonomy" id="2761396"/>
    <lineage>
        <taxon>Eukaryota</taxon>
        <taxon>Fungi</taxon>
        <taxon>Fungi incertae sedis</taxon>
        <taxon>Zoopagomycota</taxon>
        <taxon>Kickxellomycotina</taxon>
        <taxon>Kickxellomycetes</taxon>
        <taxon>Kickxellales</taxon>
        <taxon>Kickxellaceae</taxon>
        <taxon>Coemansia</taxon>
    </lineage>
</organism>
<keyword evidence="4" id="KW-0539">Nucleus</keyword>
<evidence type="ECO:0000256" key="1">
    <source>
        <dbReference type="ARBA" id="ARBA00023015"/>
    </source>
</evidence>
<feature type="compositionally biased region" description="Basic residues" evidence="5">
    <location>
        <begin position="80"/>
        <end position="95"/>
    </location>
</feature>
<feature type="region of interest" description="Disordered" evidence="5">
    <location>
        <begin position="633"/>
        <end position="703"/>
    </location>
</feature>
<feature type="compositionally biased region" description="Low complexity" evidence="5">
    <location>
        <begin position="420"/>
        <end position="434"/>
    </location>
</feature>
<feature type="compositionally biased region" description="Low complexity" evidence="5">
    <location>
        <begin position="675"/>
        <end position="687"/>
    </location>
</feature>
<comment type="caution">
    <text evidence="7">The sequence shown here is derived from an EMBL/GenBank/DDBJ whole genome shotgun (WGS) entry which is preliminary data.</text>
</comment>
<sequence>MDQGRLFMSANSHVALHHPQSVQQPMPPMSHSASDPSSTHSPAASDSPSSAVTPGASTTDLGLTLGSHHQQLGHSGPASSHHHHHHQQQHHHPASHGRQPNGYVDASSSSQQQQYTQLPPTSSLPQPAYSSAFSSIAPPAATSQPHPAGALYQAPPQGSHPASSAAQYRQHDQTPGLAPLQLSQLGVIGGQRPPTGFPYDFDPNDGSCRGLYPSDMDPAASSQNRLTTTNHIRPPPNAIPVNMAHQPAFSAPHAQHPLDMAAAAAANISLPVDMGGDQSAQPALHTPNAQSSFGGSQTGGQPFIPALGFQNAQIHDYDPYNRPAKRTGRAAKPKRTPRPPNAFILYRKAKQAEVIRDNPGVSNKDVSCIIGQMWKSEDPAVQDKYRELAEIEKKKHKEMHPNYKYQPRKPKNKRLQESQAAAGAVSGGALLPGGAQDGGGQFGGGLPSVVKDSSASSASAGFQPYPKYHLMMHSGHGQPPQTPVQQQQPHPAHSQAQASQAHSQPPHIPCGDEYYYRGPASLSEQAHQPHAQQQQPPQPHAGGFVGVPQQLDIKQGFMGGMQAAYWTPATPSDAAFSNTLPSGNVFNGGEQAAMQMRPFESVVHPGSVAAAAAAAAGHAIGASSAPMFHPFDHQRQQHQQHAHQQQQQQQQQAQAHETQGHADYQTGQAYHQHHAAASAPQPHSAPALGGYVGSSQPYHHPQQGMEALDGSAVAGSDPQALGLLSPPAVAWSANM</sequence>
<feature type="compositionally biased region" description="Low complexity" evidence="5">
    <location>
        <begin position="17"/>
        <end position="54"/>
    </location>
</feature>
<dbReference type="PANTHER" id="PTHR10270:SF161">
    <property type="entry name" value="SEX-DETERMINING REGION Y PROTEIN"/>
    <property type="match status" value="1"/>
</dbReference>
<feature type="region of interest" description="Disordered" evidence="5">
    <location>
        <begin position="394"/>
        <end position="546"/>
    </location>
</feature>
<dbReference type="AlphaFoldDB" id="A0A9W8LIY0"/>
<dbReference type="EMBL" id="JANBUL010000043">
    <property type="protein sequence ID" value="KAJ2783617.1"/>
    <property type="molecule type" value="Genomic_DNA"/>
</dbReference>
<feature type="DNA-binding region" description="HMG box" evidence="4">
    <location>
        <begin position="336"/>
        <end position="404"/>
    </location>
</feature>
<feature type="compositionally biased region" description="Gly residues" evidence="5">
    <location>
        <begin position="435"/>
        <end position="446"/>
    </location>
</feature>
<evidence type="ECO:0000313" key="8">
    <source>
        <dbReference type="Proteomes" id="UP001140217"/>
    </source>
</evidence>
<proteinExistence type="predicted"/>
<keyword evidence="3" id="KW-0804">Transcription</keyword>
<evidence type="ECO:0000256" key="2">
    <source>
        <dbReference type="ARBA" id="ARBA00023125"/>
    </source>
</evidence>
<dbReference type="InterPro" id="IPR050140">
    <property type="entry name" value="SRY-related_HMG-box_TF-like"/>
</dbReference>
<evidence type="ECO:0000259" key="6">
    <source>
        <dbReference type="PROSITE" id="PS50118"/>
    </source>
</evidence>
<evidence type="ECO:0000256" key="3">
    <source>
        <dbReference type="ARBA" id="ARBA00023163"/>
    </source>
</evidence>
<feature type="compositionally biased region" description="Polar residues" evidence="5">
    <location>
        <begin position="55"/>
        <end position="72"/>
    </location>
</feature>